<dbReference type="AlphaFoldDB" id="A0AAE3RC27"/>
<proteinExistence type="predicted"/>
<dbReference type="Proteomes" id="UP001232063">
    <property type="component" value="Unassembled WGS sequence"/>
</dbReference>
<evidence type="ECO:0000313" key="2">
    <source>
        <dbReference type="Proteomes" id="UP001232063"/>
    </source>
</evidence>
<sequence>MANPRTTLQISHTTIYTQVDKLNMFRGNHTTLNCPQYKFPTSRG</sequence>
<evidence type="ECO:0000313" key="1">
    <source>
        <dbReference type="EMBL" id="MDJ1505632.1"/>
    </source>
</evidence>
<gene>
    <name evidence="1" type="ORF">QNI22_33560</name>
</gene>
<name>A0AAE3RC27_9BACT</name>
<organism evidence="1 2">
    <name type="scientific">Xanthocytophaga agilis</name>
    <dbReference type="NCBI Taxonomy" id="3048010"/>
    <lineage>
        <taxon>Bacteria</taxon>
        <taxon>Pseudomonadati</taxon>
        <taxon>Bacteroidota</taxon>
        <taxon>Cytophagia</taxon>
        <taxon>Cytophagales</taxon>
        <taxon>Rhodocytophagaceae</taxon>
        <taxon>Xanthocytophaga</taxon>
    </lineage>
</organism>
<protein>
    <submittedName>
        <fullName evidence="1">Uncharacterized protein</fullName>
    </submittedName>
</protein>
<reference evidence="1" key="1">
    <citation type="submission" date="2023-05" db="EMBL/GenBank/DDBJ databases">
        <authorList>
            <person name="Zhang X."/>
        </authorList>
    </citation>
    <scope>NUCLEOTIDE SEQUENCE</scope>
    <source>
        <strain evidence="1">BD1B2-1</strain>
    </source>
</reference>
<keyword evidence="2" id="KW-1185">Reference proteome</keyword>
<dbReference type="EMBL" id="JASJOU010000017">
    <property type="protein sequence ID" value="MDJ1505632.1"/>
    <property type="molecule type" value="Genomic_DNA"/>
</dbReference>
<accession>A0AAE3RC27</accession>
<comment type="caution">
    <text evidence="1">The sequence shown here is derived from an EMBL/GenBank/DDBJ whole genome shotgun (WGS) entry which is preliminary data.</text>
</comment>